<evidence type="ECO:0000256" key="5">
    <source>
        <dbReference type="ARBA" id="ARBA00022576"/>
    </source>
</evidence>
<dbReference type="InterPro" id="IPR004631">
    <property type="entry name" value="4NH2But_aminotransferase_euk"/>
</dbReference>
<evidence type="ECO:0000256" key="6">
    <source>
        <dbReference type="ARBA" id="ARBA00022679"/>
    </source>
</evidence>
<reference evidence="12 13" key="1">
    <citation type="submission" date="2018-08" db="EMBL/GenBank/DDBJ databases">
        <title>Draft genome of the lignicolous fungus Coniochaeta pulveracea.</title>
        <authorList>
            <person name="Borstlap C.J."/>
            <person name="De Witt R.N."/>
            <person name="Botha A."/>
            <person name="Volschenk H."/>
        </authorList>
    </citation>
    <scope>NUCLEOTIDE SEQUENCE [LARGE SCALE GENOMIC DNA]</scope>
    <source>
        <strain evidence="12 13">CAB683</strain>
    </source>
</reference>
<dbReference type="NCBIfam" id="TIGR00699">
    <property type="entry name" value="GABAtrns_euk"/>
    <property type="match status" value="1"/>
</dbReference>
<keyword evidence="5" id="KW-0032">Aminotransferase</keyword>
<dbReference type="Gene3D" id="3.40.640.10">
    <property type="entry name" value="Type I PLP-dependent aspartate aminotransferase-like (Major domain)"/>
    <property type="match status" value="1"/>
</dbReference>
<dbReference type="InterPro" id="IPR005814">
    <property type="entry name" value="Aminotrans_3"/>
</dbReference>
<dbReference type="SUPFAM" id="SSF53383">
    <property type="entry name" value="PLP-dependent transferases"/>
    <property type="match status" value="1"/>
</dbReference>
<evidence type="ECO:0000313" key="13">
    <source>
        <dbReference type="Proteomes" id="UP000275385"/>
    </source>
</evidence>
<dbReference type="PIRSF" id="PIRSF000521">
    <property type="entry name" value="Transaminase_4ab_Lys_Orn"/>
    <property type="match status" value="1"/>
</dbReference>
<dbReference type="Pfam" id="PF00202">
    <property type="entry name" value="Aminotran_3"/>
    <property type="match status" value="1"/>
</dbReference>
<dbReference type="PROSITE" id="PS00600">
    <property type="entry name" value="AA_TRANSFER_CLASS_3"/>
    <property type="match status" value="1"/>
</dbReference>
<dbReference type="Proteomes" id="UP000275385">
    <property type="component" value="Unassembled WGS sequence"/>
</dbReference>
<keyword evidence="7 11" id="KW-0663">Pyridoxal phosphate</keyword>
<evidence type="ECO:0000256" key="10">
    <source>
        <dbReference type="ARBA" id="ARBA00048021"/>
    </source>
</evidence>
<dbReference type="OrthoDB" id="10260828at2759"/>
<evidence type="ECO:0000256" key="3">
    <source>
        <dbReference type="ARBA" id="ARBA00012912"/>
    </source>
</evidence>
<accession>A0A420Y5U1</accession>
<dbReference type="FunFam" id="3.40.640.10:FF:000029">
    <property type="entry name" value="4-aminobutyrate aminotransferase, mitochondrial"/>
    <property type="match status" value="1"/>
</dbReference>
<evidence type="ECO:0000256" key="2">
    <source>
        <dbReference type="ARBA" id="ARBA00008954"/>
    </source>
</evidence>
<dbReference type="AlphaFoldDB" id="A0A420Y5U1"/>
<proteinExistence type="inferred from homology"/>
<dbReference type="GO" id="GO:0005739">
    <property type="term" value="C:mitochondrion"/>
    <property type="evidence" value="ECO:0007669"/>
    <property type="project" value="TreeGrafter"/>
</dbReference>
<name>A0A420Y5U1_9PEZI</name>
<dbReference type="InterPro" id="IPR015421">
    <property type="entry name" value="PyrdxlP-dep_Trfase_major"/>
</dbReference>
<evidence type="ECO:0000313" key="12">
    <source>
        <dbReference type="EMBL" id="RKU43207.1"/>
    </source>
</evidence>
<comment type="caution">
    <text evidence="12">The sequence shown here is derived from an EMBL/GenBank/DDBJ whole genome shotgun (WGS) entry which is preliminary data.</text>
</comment>
<keyword evidence="13" id="KW-1185">Reference proteome</keyword>
<sequence length="509" mass="56512">MARFRVTGTGVMARMLRQQCVRYQTTRVRSICTSPTCHQASSTAPPFQDEPLGPQMISGLTLPGPKVKQGLEKLDRVYDTCSSTLLVDYDKSYGNYLVDADGNRYLDMFAQIASIPLGYNYPRLVQAAQSGEMVRAIVSRPALGSFPPTDYADLLASGILKAAPMGLDRVFTATAGSDANETAYKAACIWKGTQERGGRDFSHEELQSVMENQAPGAKNYSILSFIKGFHGRLFGSLSTTRSKPIHKLDIPAFDWPVAPFPELKYPLHEHETENRTEEERCLRETEAAIDAAKSPVAAIVVEPVQSEGGDNHATPFFFQGLRALAKRKNVLMIVDEVQTGVGATGKMWAHQHWDLETPPDMVTFSKKAQAAGFYYGNEALRPDKAYRQFNTWMGDPVRALLFRAIYQDIERDGLIDNTAKVGEYIFEHLESLVARFPQLMQNLRGKGCGTFIAWDSPRRDDILALAKTKGVFMGGCGAAAIRLRPMLIFQQHHADIFLSVLEDVLKELS</sequence>
<dbReference type="CDD" id="cd00610">
    <property type="entry name" value="OAT_like"/>
    <property type="match status" value="1"/>
</dbReference>
<dbReference type="Gene3D" id="3.90.1150.10">
    <property type="entry name" value="Aspartate Aminotransferase, domain 1"/>
    <property type="match status" value="1"/>
</dbReference>
<comment type="cofactor">
    <cofactor evidence="1">
        <name>pyridoxal 5'-phosphate</name>
        <dbReference type="ChEBI" id="CHEBI:597326"/>
    </cofactor>
</comment>
<evidence type="ECO:0000256" key="4">
    <source>
        <dbReference type="ARBA" id="ARBA00018543"/>
    </source>
</evidence>
<evidence type="ECO:0000256" key="8">
    <source>
        <dbReference type="ARBA" id="ARBA00030204"/>
    </source>
</evidence>
<evidence type="ECO:0000256" key="1">
    <source>
        <dbReference type="ARBA" id="ARBA00001933"/>
    </source>
</evidence>
<dbReference type="InterPro" id="IPR015424">
    <property type="entry name" value="PyrdxlP-dep_Trfase"/>
</dbReference>
<dbReference type="InterPro" id="IPR015422">
    <property type="entry name" value="PyrdxlP-dep_Trfase_small"/>
</dbReference>
<dbReference type="EC" id="2.6.1.19" evidence="3"/>
<dbReference type="EMBL" id="QVQW01000046">
    <property type="protein sequence ID" value="RKU43207.1"/>
    <property type="molecule type" value="Genomic_DNA"/>
</dbReference>
<dbReference type="GO" id="GO:0009450">
    <property type="term" value="P:gamma-aminobutyric acid catabolic process"/>
    <property type="evidence" value="ECO:0007669"/>
    <property type="project" value="TreeGrafter"/>
</dbReference>
<comment type="similarity">
    <text evidence="2 11">Belongs to the class-III pyridoxal-phosphate-dependent aminotransferase family.</text>
</comment>
<evidence type="ECO:0000256" key="7">
    <source>
        <dbReference type="ARBA" id="ARBA00022898"/>
    </source>
</evidence>
<dbReference type="PANTHER" id="PTHR43206">
    <property type="entry name" value="AMINOTRANSFERASE"/>
    <property type="match status" value="1"/>
</dbReference>
<comment type="catalytic activity">
    <reaction evidence="10">
        <text>4-aminobutanoate + 2-oxoglutarate = succinate semialdehyde + L-glutamate</text>
        <dbReference type="Rhea" id="RHEA:23352"/>
        <dbReference type="ChEBI" id="CHEBI:16810"/>
        <dbReference type="ChEBI" id="CHEBI:29985"/>
        <dbReference type="ChEBI" id="CHEBI:57706"/>
        <dbReference type="ChEBI" id="CHEBI:59888"/>
        <dbReference type="EC" id="2.6.1.19"/>
    </reaction>
</comment>
<protein>
    <recommendedName>
        <fullName evidence="4">4-aminobutyrate aminotransferase</fullName>
        <ecNumber evidence="3">2.6.1.19</ecNumber>
    </recommendedName>
    <alternativeName>
        <fullName evidence="9">GABA aminotransferase</fullName>
    </alternativeName>
    <alternativeName>
        <fullName evidence="8">Gamma-amino-N-butyrate transaminase</fullName>
    </alternativeName>
</protein>
<dbReference type="PANTHER" id="PTHR43206:SF1">
    <property type="entry name" value="4-AMINOBUTYRATE AMINOTRANSFERASE, MITOCHONDRIAL"/>
    <property type="match status" value="1"/>
</dbReference>
<evidence type="ECO:0000256" key="9">
    <source>
        <dbReference type="ARBA" id="ARBA00031787"/>
    </source>
</evidence>
<organism evidence="12 13">
    <name type="scientific">Coniochaeta pulveracea</name>
    <dbReference type="NCBI Taxonomy" id="177199"/>
    <lineage>
        <taxon>Eukaryota</taxon>
        <taxon>Fungi</taxon>
        <taxon>Dikarya</taxon>
        <taxon>Ascomycota</taxon>
        <taxon>Pezizomycotina</taxon>
        <taxon>Sordariomycetes</taxon>
        <taxon>Sordariomycetidae</taxon>
        <taxon>Coniochaetales</taxon>
        <taxon>Coniochaetaceae</taxon>
        <taxon>Coniochaeta</taxon>
    </lineage>
</organism>
<dbReference type="GO" id="GO:0034386">
    <property type="term" value="F:4-aminobutyrate:2-oxoglutarate transaminase activity"/>
    <property type="evidence" value="ECO:0007669"/>
    <property type="project" value="UniProtKB-EC"/>
</dbReference>
<evidence type="ECO:0000256" key="11">
    <source>
        <dbReference type="RuleBase" id="RU003560"/>
    </source>
</evidence>
<keyword evidence="6" id="KW-0808">Transferase</keyword>
<gene>
    <name evidence="12" type="primary">UGA1_2</name>
    <name evidence="12" type="ORF">DL546_006139</name>
</gene>
<dbReference type="GO" id="GO:0030170">
    <property type="term" value="F:pyridoxal phosphate binding"/>
    <property type="evidence" value="ECO:0007669"/>
    <property type="project" value="InterPro"/>
</dbReference>
<dbReference type="InterPro" id="IPR049704">
    <property type="entry name" value="Aminotrans_3_PPA_site"/>
</dbReference>
<dbReference type="STRING" id="177199.A0A420Y5U1"/>